<keyword evidence="1" id="KW-0472">Membrane</keyword>
<keyword evidence="1" id="KW-0812">Transmembrane</keyword>
<dbReference type="AlphaFoldDB" id="A0A9Q9FFF1"/>
<keyword evidence="1" id="KW-1133">Transmembrane helix</keyword>
<evidence type="ECO:0000313" key="3">
    <source>
        <dbReference type="Proteomes" id="UP001058072"/>
    </source>
</evidence>
<protein>
    <submittedName>
        <fullName evidence="2">DUF3810 domain-containing protein</fullName>
    </submittedName>
</protein>
<name>A0A9Q9FFF1_9FIRM</name>
<dbReference type="InterPro" id="IPR024294">
    <property type="entry name" value="DUF3810"/>
</dbReference>
<accession>A0A9Q9FFF1</accession>
<gene>
    <name evidence="2" type="ORF">J0J70_08150</name>
</gene>
<evidence type="ECO:0000256" key="1">
    <source>
        <dbReference type="SAM" id="Phobius"/>
    </source>
</evidence>
<feature type="transmembrane region" description="Helical" evidence="1">
    <location>
        <begin position="50"/>
        <end position="79"/>
    </location>
</feature>
<dbReference type="EMBL" id="CP071250">
    <property type="protein sequence ID" value="UUF07601.1"/>
    <property type="molecule type" value="Genomic_DNA"/>
</dbReference>
<sequence>MNSYKRQLLCIGLGIVIALLRALLSAFPTVIDTYYSKGINKWWIEQLSRLSALFPFSIFELLIYIAIVVFVAALIFYSIKLIQNHKKWGSLILQYLLNLLAAFSIGYCIFILFWGLNYDRPSLEADFSLASEGHDGEELIALYEQLIQQVNEARLNTRENEQGIFIANGSYHDIFKRAPIGYEHAAQTYPVLSGTYGLAKPILTSKLMNYTNITGIYSPFTAEANVNVAVPDSTLLFTTMHEMAHQRGYASENEANFIAFLTCIHHPDPDFIYAGYLSALKYTNVALAKVDSESLIELNAQLSDGVRRDMRYLNQFWAQYEGKVEETFNSMNQTYLTLNGIKDGVRSYGRVVDLLLAYYDHES</sequence>
<reference evidence="2" key="1">
    <citation type="submission" date="2021-03" db="EMBL/GenBank/DDBJ databases">
        <title>Comparative Genomics and Metabolomics in the genus Turicibacter.</title>
        <authorList>
            <person name="Maki J."/>
            <person name="Looft T."/>
        </authorList>
    </citation>
    <scope>NUCLEOTIDE SEQUENCE</scope>
    <source>
        <strain evidence="2">ISU324</strain>
    </source>
</reference>
<evidence type="ECO:0000313" key="2">
    <source>
        <dbReference type="EMBL" id="UUF07601.1"/>
    </source>
</evidence>
<feature type="transmembrane region" description="Helical" evidence="1">
    <location>
        <begin position="91"/>
        <end position="116"/>
    </location>
</feature>
<proteinExistence type="predicted"/>
<dbReference type="RefSeq" id="WP_212724814.1">
    <property type="nucleotide sequence ID" value="NZ_CP071250.1"/>
</dbReference>
<dbReference type="Proteomes" id="UP001058072">
    <property type="component" value="Chromosome"/>
</dbReference>
<organism evidence="2 3">
    <name type="scientific">Turicibacter bilis</name>
    <dbReference type="NCBI Taxonomy" id="2735723"/>
    <lineage>
        <taxon>Bacteria</taxon>
        <taxon>Bacillati</taxon>
        <taxon>Bacillota</taxon>
        <taxon>Erysipelotrichia</taxon>
        <taxon>Erysipelotrichales</taxon>
        <taxon>Turicibacteraceae</taxon>
        <taxon>Turicibacter</taxon>
    </lineage>
</organism>
<dbReference type="Pfam" id="PF12725">
    <property type="entry name" value="DUF3810"/>
    <property type="match status" value="1"/>
</dbReference>